<sequence length="60" mass="7169">MVRNDSLFNDDCRDVSESTAKNRRIEELRKTPERQFDTEYECNDKQESKSNNSEFPVPIR</sequence>
<dbReference type="STRING" id="1095778.SAMN04489842_3877"/>
<feature type="region of interest" description="Disordered" evidence="1">
    <location>
        <begin position="1"/>
        <end position="60"/>
    </location>
</feature>
<organism evidence="2 3">
    <name type="scientific">Natronobacterium texcoconense</name>
    <dbReference type="NCBI Taxonomy" id="1095778"/>
    <lineage>
        <taxon>Archaea</taxon>
        <taxon>Methanobacteriati</taxon>
        <taxon>Methanobacteriota</taxon>
        <taxon>Stenosarchaea group</taxon>
        <taxon>Halobacteria</taxon>
        <taxon>Halobacteriales</taxon>
        <taxon>Natrialbaceae</taxon>
        <taxon>Natronobacterium</taxon>
    </lineage>
</organism>
<dbReference type="Proteomes" id="UP000198848">
    <property type="component" value="Unassembled WGS sequence"/>
</dbReference>
<proteinExistence type="predicted"/>
<name>A0A1H1IXH7_NATTX</name>
<keyword evidence="3" id="KW-1185">Reference proteome</keyword>
<evidence type="ECO:0000313" key="2">
    <source>
        <dbReference type="EMBL" id="SDR42260.1"/>
    </source>
</evidence>
<reference evidence="3" key="1">
    <citation type="submission" date="2016-10" db="EMBL/GenBank/DDBJ databases">
        <authorList>
            <person name="Varghese N."/>
            <person name="Submissions S."/>
        </authorList>
    </citation>
    <scope>NUCLEOTIDE SEQUENCE [LARGE SCALE GENOMIC DNA]</scope>
    <source>
        <strain evidence="3">DSM 24767</strain>
    </source>
</reference>
<gene>
    <name evidence="2" type="ORF">SAMN04489842_3877</name>
</gene>
<dbReference type="AlphaFoldDB" id="A0A1H1IXH7"/>
<evidence type="ECO:0000313" key="3">
    <source>
        <dbReference type="Proteomes" id="UP000198848"/>
    </source>
</evidence>
<protein>
    <submittedName>
        <fullName evidence="2">Uncharacterized protein</fullName>
    </submittedName>
</protein>
<feature type="compositionally biased region" description="Basic and acidic residues" evidence="1">
    <location>
        <begin position="23"/>
        <end position="48"/>
    </location>
</feature>
<dbReference type="EMBL" id="FNLC01000006">
    <property type="protein sequence ID" value="SDR42260.1"/>
    <property type="molecule type" value="Genomic_DNA"/>
</dbReference>
<evidence type="ECO:0000256" key="1">
    <source>
        <dbReference type="SAM" id="MobiDB-lite"/>
    </source>
</evidence>
<accession>A0A1H1IXH7</accession>